<dbReference type="PANTHER" id="PTHR46929">
    <property type="entry name" value="EXPRESSED PROTEIN"/>
    <property type="match status" value="1"/>
</dbReference>
<evidence type="ECO:0000313" key="3">
    <source>
        <dbReference type="Proteomes" id="UP000652761"/>
    </source>
</evidence>
<feature type="domain" description="Myb/SANT-like" evidence="1">
    <location>
        <begin position="2"/>
        <end position="86"/>
    </location>
</feature>
<dbReference type="PANTHER" id="PTHR46929:SF3">
    <property type="entry name" value="MYB_SANT-LIKE DOMAIN-CONTAINING PROTEIN"/>
    <property type="match status" value="1"/>
</dbReference>
<dbReference type="Pfam" id="PF12776">
    <property type="entry name" value="Myb_DNA-bind_3"/>
    <property type="match status" value="1"/>
</dbReference>
<gene>
    <name evidence="2" type="ORF">Taro_026212</name>
</gene>
<dbReference type="Proteomes" id="UP000652761">
    <property type="component" value="Unassembled WGS sequence"/>
</dbReference>
<feature type="non-terminal residue" evidence="2">
    <location>
        <position position="182"/>
    </location>
</feature>
<dbReference type="OrthoDB" id="1937145at2759"/>
<protein>
    <recommendedName>
        <fullName evidence="1">Myb/SANT-like domain-containing protein</fullName>
    </recommendedName>
</protein>
<sequence length="182" mass="21540">MDRLLIQLIKDEVKSGDFVAHHAWEVIKEIFVRHFDIHVTTIQLRSRLVFYKTIYLISQDLQDNAEFTWDDKNKVFVGRDISWHTYNESNSEFKKVLDKPFPYKRQLDILCGKTTVRGCHFMGSTQDVDVESRQSFRDDDSVGREQFSAMGLHSNRIYLVDDDNFNLFFTHRVLNLIPHPNQ</sequence>
<proteinExistence type="predicted"/>
<dbReference type="AlphaFoldDB" id="A0A843V5N6"/>
<dbReference type="InterPro" id="IPR024752">
    <property type="entry name" value="Myb/SANT-like_dom"/>
</dbReference>
<reference evidence="2" key="1">
    <citation type="submission" date="2017-07" db="EMBL/GenBank/DDBJ databases">
        <title>Taro Niue Genome Assembly and Annotation.</title>
        <authorList>
            <person name="Atibalentja N."/>
            <person name="Keating K."/>
            <person name="Fields C.J."/>
        </authorList>
    </citation>
    <scope>NUCLEOTIDE SEQUENCE</scope>
    <source>
        <strain evidence="2">Niue_2</strain>
        <tissue evidence="2">Leaf</tissue>
    </source>
</reference>
<accession>A0A843V5N6</accession>
<organism evidence="2 3">
    <name type="scientific">Colocasia esculenta</name>
    <name type="common">Wild taro</name>
    <name type="synonym">Arum esculentum</name>
    <dbReference type="NCBI Taxonomy" id="4460"/>
    <lineage>
        <taxon>Eukaryota</taxon>
        <taxon>Viridiplantae</taxon>
        <taxon>Streptophyta</taxon>
        <taxon>Embryophyta</taxon>
        <taxon>Tracheophyta</taxon>
        <taxon>Spermatophyta</taxon>
        <taxon>Magnoliopsida</taxon>
        <taxon>Liliopsida</taxon>
        <taxon>Araceae</taxon>
        <taxon>Aroideae</taxon>
        <taxon>Colocasieae</taxon>
        <taxon>Colocasia</taxon>
    </lineage>
</organism>
<name>A0A843V5N6_COLES</name>
<keyword evidence="3" id="KW-1185">Reference proteome</keyword>
<evidence type="ECO:0000313" key="2">
    <source>
        <dbReference type="EMBL" id="MQL93572.1"/>
    </source>
</evidence>
<comment type="caution">
    <text evidence="2">The sequence shown here is derived from an EMBL/GenBank/DDBJ whole genome shotgun (WGS) entry which is preliminary data.</text>
</comment>
<evidence type="ECO:0000259" key="1">
    <source>
        <dbReference type="Pfam" id="PF12776"/>
    </source>
</evidence>
<dbReference type="EMBL" id="NMUH01001576">
    <property type="protein sequence ID" value="MQL93572.1"/>
    <property type="molecule type" value="Genomic_DNA"/>
</dbReference>